<sequence>MARMSLSDQSPRVPVDGLEGVVCDLDGVVYHGATAVPGAVSALERLGGVAQVRYATNNASRTPAVVAAQLRELGITLDDADVLTSSTVGAQVLAESLPQGAAVLAVGGEGVRVALTESGLEPVTWADPAQPAPVAVLQGYGAEVTAAQLAEAAYAIQAGARWVATNTDRTLPTARGIAPGNGALVAAVRAAVDVDPEVVGKPGPLMYEQAARLLGRAPERMLGVGDRLETDIAGARAAGMRTALVLTGVHGPGDAAAAPAEQRPELLLEGLADLLVPYASPQRVGNGEWRCAGATARWNGAQIEVEGGGIGAARAAVALAWDLVDDGRLDADVAGAQVRSSVGHRPGAASTS</sequence>
<dbReference type="GO" id="GO:0016791">
    <property type="term" value="F:phosphatase activity"/>
    <property type="evidence" value="ECO:0007669"/>
    <property type="project" value="TreeGrafter"/>
</dbReference>
<organism evidence="1 2">
    <name type="scientific">Barrientosiimonas humi</name>
    <dbReference type="NCBI Taxonomy" id="999931"/>
    <lineage>
        <taxon>Bacteria</taxon>
        <taxon>Bacillati</taxon>
        <taxon>Actinomycetota</taxon>
        <taxon>Actinomycetes</taxon>
        <taxon>Micrococcales</taxon>
        <taxon>Dermacoccaceae</taxon>
        <taxon>Barrientosiimonas</taxon>
    </lineage>
</organism>
<keyword evidence="2" id="KW-1185">Reference proteome</keyword>
<reference evidence="1 2" key="1">
    <citation type="submission" date="2019-06" db="EMBL/GenBank/DDBJ databases">
        <title>Sequencing the genomes of 1000 actinobacteria strains.</title>
        <authorList>
            <person name="Klenk H.-P."/>
        </authorList>
    </citation>
    <scope>NUCLEOTIDE SEQUENCE [LARGE SCALE GENOMIC DNA]</scope>
    <source>
        <strain evidence="1 2">DSM 24617</strain>
    </source>
</reference>
<dbReference type="PANTHER" id="PTHR19288:SF95">
    <property type="entry name" value="D-GLYCEROL 3-PHOSPHATE PHOSPHATASE"/>
    <property type="match status" value="1"/>
</dbReference>
<dbReference type="Pfam" id="PF13344">
    <property type="entry name" value="Hydrolase_6"/>
    <property type="match status" value="1"/>
</dbReference>
<dbReference type="GO" id="GO:0005737">
    <property type="term" value="C:cytoplasm"/>
    <property type="evidence" value="ECO:0007669"/>
    <property type="project" value="TreeGrafter"/>
</dbReference>
<dbReference type="PANTHER" id="PTHR19288">
    <property type="entry name" value="4-NITROPHENYLPHOSPHATASE-RELATED"/>
    <property type="match status" value="1"/>
</dbReference>
<name>A0A542XC62_9MICO</name>
<dbReference type="Proteomes" id="UP000318336">
    <property type="component" value="Unassembled WGS sequence"/>
</dbReference>
<gene>
    <name evidence="1" type="ORF">FB554_1571</name>
</gene>
<protein>
    <submittedName>
        <fullName evidence="1">HAD superfamily hydrolase (TIGR01450 family)/HAD superfamily hydrolase (TIGR01509 family)</fullName>
    </submittedName>
</protein>
<dbReference type="AlphaFoldDB" id="A0A542XC62"/>
<dbReference type="InterPro" id="IPR023214">
    <property type="entry name" value="HAD_sf"/>
</dbReference>
<accession>A0A542XC62</accession>
<dbReference type="Pfam" id="PF13242">
    <property type="entry name" value="Hydrolase_like"/>
    <property type="match status" value="1"/>
</dbReference>
<dbReference type="EMBL" id="VFOK01000001">
    <property type="protein sequence ID" value="TQL33428.1"/>
    <property type="molecule type" value="Genomic_DNA"/>
</dbReference>
<keyword evidence="1" id="KW-0378">Hydrolase</keyword>
<comment type="caution">
    <text evidence="1">The sequence shown here is derived from an EMBL/GenBank/DDBJ whole genome shotgun (WGS) entry which is preliminary data.</text>
</comment>
<dbReference type="SUPFAM" id="SSF56784">
    <property type="entry name" value="HAD-like"/>
    <property type="match status" value="1"/>
</dbReference>
<proteinExistence type="predicted"/>
<dbReference type="Gene3D" id="3.40.50.1000">
    <property type="entry name" value="HAD superfamily/HAD-like"/>
    <property type="match status" value="2"/>
</dbReference>
<dbReference type="NCBIfam" id="TIGR01460">
    <property type="entry name" value="HAD-SF-IIA"/>
    <property type="match status" value="1"/>
</dbReference>
<dbReference type="InterPro" id="IPR036412">
    <property type="entry name" value="HAD-like_sf"/>
</dbReference>
<evidence type="ECO:0000313" key="1">
    <source>
        <dbReference type="EMBL" id="TQL33428.1"/>
    </source>
</evidence>
<dbReference type="InterPro" id="IPR006357">
    <property type="entry name" value="HAD-SF_hydro_IIA"/>
</dbReference>
<evidence type="ECO:0000313" key="2">
    <source>
        <dbReference type="Proteomes" id="UP000318336"/>
    </source>
</evidence>